<dbReference type="RefSeq" id="WP_204716785.1">
    <property type="nucleotide sequence ID" value="NZ_JACJLT010000200.1"/>
</dbReference>
<evidence type="ECO:0000313" key="1">
    <source>
        <dbReference type="EMBL" id="MBM6876161.1"/>
    </source>
</evidence>
<protein>
    <submittedName>
        <fullName evidence="1">Uncharacterized protein</fullName>
    </submittedName>
</protein>
<name>A0ABS2G414_FUSMR</name>
<keyword evidence="2" id="KW-1185">Reference proteome</keyword>
<reference evidence="1 2" key="1">
    <citation type="journal article" date="2021" name="Sci. Rep.">
        <title>The distribution of antibiotic resistance genes in chicken gut microbiota commensals.</title>
        <authorList>
            <person name="Juricova H."/>
            <person name="Matiasovicova J."/>
            <person name="Kubasova T."/>
            <person name="Cejkova D."/>
            <person name="Rychlik I."/>
        </authorList>
    </citation>
    <scope>NUCLEOTIDE SEQUENCE [LARGE SCALE GENOMIC DNA]</scope>
    <source>
        <strain evidence="1 2">An425</strain>
    </source>
</reference>
<comment type="caution">
    <text evidence="1">The sequence shown here is derived from an EMBL/GenBank/DDBJ whole genome shotgun (WGS) entry which is preliminary data.</text>
</comment>
<organism evidence="1 2">
    <name type="scientific">Fusobacterium mortiferum</name>
    <dbReference type="NCBI Taxonomy" id="850"/>
    <lineage>
        <taxon>Bacteria</taxon>
        <taxon>Fusobacteriati</taxon>
        <taxon>Fusobacteriota</taxon>
        <taxon>Fusobacteriia</taxon>
        <taxon>Fusobacteriales</taxon>
        <taxon>Fusobacteriaceae</taxon>
        <taxon>Fusobacterium</taxon>
    </lineage>
</organism>
<sequence length="161" mass="19280">MLKSLEIELNEIYKDYENVFEPDMRGMCQLKYLGNLKEIEKHKELEGKRNAYILFLNKTIDYPRGSSKIFSIGYSNNLYKTLIKKKRKMEEANLEKKLNIYYSLSLYGAKVFIIENEDELPMNVEYHYVRAFNFFYGMTPRGNYYDSNFKQSRLELKLAKI</sequence>
<proteinExistence type="predicted"/>
<evidence type="ECO:0000313" key="2">
    <source>
        <dbReference type="Proteomes" id="UP000728968"/>
    </source>
</evidence>
<dbReference type="Proteomes" id="UP000728968">
    <property type="component" value="Unassembled WGS sequence"/>
</dbReference>
<dbReference type="EMBL" id="JACJLT010000200">
    <property type="protein sequence ID" value="MBM6876161.1"/>
    <property type="molecule type" value="Genomic_DNA"/>
</dbReference>
<accession>A0ABS2G414</accession>
<gene>
    <name evidence="1" type="ORF">H6A04_10990</name>
</gene>